<feature type="transmembrane region" description="Helical" evidence="1">
    <location>
        <begin position="6"/>
        <end position="24"/>
    </location>
</feature>
<dbReference type="eggNOG" id="arCOG07367">
    <property type="taxonomic scope" value="Archaea"/>
</dbReference>
<feature type="transmembrane region" description="Helical" evidence="1">
    <location>
        <begin position="136"/>
        <end position="160"/>
    </location>
</feature>
<dbReference type="GeneID" id="1441480"/>
<reference evidence="2 3" key="2">
    <citation type="journal article" date="2000" name="Proc. Natl. Acad. Sci. U.S.A.">
        <title>Archaeal adaptation to higher temperatures revealed by genomic sequence of Thermoplasma volcanium.</title>
        <authorList>
            <person name="Kawashima T."/>
            <person name="Amano N."/>
            <person name="Koike H."/>
            <person name="Makino S."/>
            <person name="Higuchi S."/>
            <person name="Kawashima-Ohya Y."/>
            <person name="Watanabe K."/>
            <person name="Yamazaki M."/>
            <person name="Kanehori K."/>
            <person name="Kawamoto T."/>
            <person name="Nunoshiba T."/>
            <person name="Yamamoto Y."/>
            <person name="Aramaki H."/>
            <person name="Makino K."/>
            <person name="Suzuki M."/>
        </authorList>
    </citation>
    <scope>NUCLEOTIDE SEQUENCE [LARGE SCALE GENOMIC DNA]</scope>
    <source>
        <strain evidence="3">ATCC 51530 / DSM 4299 / JCM 9571 / NBRC 15438 / GSS1</strain>
    </source>
</reference>
<evidence type="ECO:0000313" key="2">
    <source>
        <dbReference type="EMBL" id="BAB60506.1"/>
    </source>
</evidence>
<keyword evidence="1" id="KW-1133">Transmembrane helix</keyword>
<feature type="transmembrane region" description="Helical" evidence="1">
    <location>
        <begin position="31"/>
        <end position="49"/>
    </location>
</feature>
<dbReference type="Proteomes" id="UP000001017">
    <property type="component" value="Chromosome"/>
</dbReference>
<evidence type="ECO:0000313" key="3">
    <source>
        <dbReference type="Proteomes" id="UP000001017"/>
    </source>
</evidence>
<gene>
    <name evidence="2" type="ORF">TVG1412448</name>
</gene>
<keyword evidence="1" id="KW-0472">Membrane</keyword>
<keyword evidence="1" id="KW-0812">Transmembrane</keyword>
<reference evidence="2 3" key="1">
    <citation type="journal article" date="1999" name="Proc. Jpn. Acad.">
        <title>Determination of the complete genomic DNA sequence of Thermoplasma volvanium GSS1.</title>
        <authorList>
            <person name="Kawashima T."/>
            <person name="Yamamoto Y."/>
            <person name="Aramaki H."/>
            <person name="Nunoshiba T."/>
            <person name="Kawamoto T."/>
            <person name="Watanabe K."/>
            <person name="Yamazaki M."/>
            <person name="Kanehori K."/>
            <person name="Amano N."/>
            <person name="Ohya Y."/>
            <person name="Makino K."/>
            <person name="Suzuki M."/>
        </authorList>
    </citation>
    <scope>NUCLEOTIDE SEQUENCE [LARGE SCALE GENOMIC DNA]</scope>
    <source>
        <strain evidence="3">ATCC 51530 / DSM 4299 / JCM 9571 / NBRC 15438 / GSS1</strain>
    </source>
</reference>
<evidence type="ECO:0000256" key="1">
    <source>
        <dbReference type="SAM" id="Phobius"/>
    </source>
</evidence>
<feature type="transmembrane region" description="Helical" evidence="1">
    <location>
        <begin position="72"/>
        <end position="103"/>
    </location>
</feature>
<evidence type="ECO:0008006" key="4">
    <source>
        <dbReference type="Google" id="ProtNLM"/>
    </source>
</evidence>
<sequence>MNGFIPIIASIAISLPLLIFGSHSDVKKRSINSFTFLPIFILALAFYILDKDVVMSIVTILSTVAVFIKPNIYVYIVLPLIIIGIGFFDTINLLTILIVGMFLLTGFGELLFGIGDIKGIVSVVLLFSSIPRFNNYIPFSIVFVFFIAVASGGALLYFVVYARLNGLKLRGLNVLYDEHEYLRNTIKYQLKDTNSGKVMIYRVPFLVPILVSTVLSLIAQLIIYASIHT</sequence>
<dbReference type="RefSeq" id="WP_010917598.1">
    <property type="nucleotide sequence ID" value="NC_002689.2"/>
</dbReference>
<dbReference type="OrthoDB" id="57252at2157"/>
<accession>Q978Q1</accession>
<keyword evidence="3" id="KW-1185">Reference proteome</keyword>
<dbReference type="HOGENOM" id="CLU_1207675_0_0_2"/>
<feature type="transmembrane region" description="Helical" evidence="1">
    <location>
        <begin position="205"/>
        <end position="227"/>
    </location>
</feature>
<proteinExistence type="predicted"/>
<organism evidence="2 3">
    <name type="scientific">Thermoplasma volcanium (strain ATCC 51530 / DSM 4299 / JCM 9571 / NBRC 15438 / GSS1)</name>
    <dbReference type="NCBI Taxonomy" id="273116"/>
    <lineage>
        <taxon>Archaea</taxon>
        <taxon>Methanobacteriati</taxon>
        <taxon>Thermoplasmatota</taxon>
        <taxon>Thermoplasmata</taxon>
        <taxon>Thermoplasmatales</taxon>
        <taxon>Thermoplasmataceae</taxon>
        <taxon>Thermoplasma</taxon>
    </lineage>
</organism>
<dbReference type="DNASU" id="1441480"/>
<dbReference type="AlphaFoldDB" id="Q978Q1"/>
<name>Q978Q1_THEVO</name>
<dbReference type="STRING" id="273116.gene:9382172"/>
<dbReference type="TCDB" id="1.A.54.6.1">
    <property type="family name" value="the presenilin er ca(2+) leak channel (presenilin) family"/>
</dbReference>
<protein>
    <recommendedName>
        <fullName evidence="4">Prepilin type IV endopeptidase peptidase domain-containing protein</fullName>
    </recommendedName>
</protein>
<dbReference type="PaxDb" id="273116-14325603"/>
<dbReference type="KEGG" id="tvo:TVG1412448"/>
<dbReference type="EMBL" id="BA000011">
    <property type="protein sequence ID" value="BAB60506.1"/>
    <property type="molecule type" value="Genomic_DNA"/>
</dbReference>